<gene>
    <name evidence="1" type="ORF">MRB53_011549</name>
</gene>
<evidence type="ECO:0000313" key="1">
    <source>
        <dbReference type="EMBL" id="KAJ8637282.1"/>
    </source>
</evidence>
<organism evidence="1 2">
    <name type="scientific">Persea americana</name>
    <name type="common">Avocado</name>
    <dbReference type="NCBI Taxonomy" id="3435"/>
    <lineage>
        <taxon>Eukaryota</taxon>
        <taxon>Viridiplantae</taxon>
        <taxon>Streptophyta</taxon>
        <taxon>Embryophyta</taxon>
        <taxon>Tracheophyta</taxon>
        <taxon>Spermatophyta</taxon>
        <taxon>Magnoliopsida</taxon>
        <taxon>Magnoliidae</taxon>
        <taxon>Laurales</taxon>
        <taxon>Lauraceae</taxon>
        <taxon>Persea</taxon>
    </lineage>
</organism>
<reference evidence="1 2" key="1">
    <citation type="journal article" date="2022" name="Hortic Res">
        <title>A haplotype resolved chromosomal level avocado genome allows analysis of novel avocado genes.</title>
        <authorList>
            <person name="Nath O."/>
            <person name="Fletcher S.J."/>
            <person name="Hayward A."/>
            <person name="Shaw L.M."/>
            <person name="Masouleh A.K."/>
            <person name="Furtado A."/>
            <person name="Henry R.J."/>
            <person name="Mitter N."/>
        </authorList>
    </citation>
    <scope>NUCLEOTIDE SEQUENCE [LARGE SCALE GENOMIC DNA]</scope>
    <source>
        <strain evidence="2">cv. Hass</strain>
    </source>
</reference>
<evidence type="ECO:0000313" key="2">
    <source>
        <dbReference type="Proteomes" id="UP001234297"/>
    </source>
</evidence>
<accession>A0ACC2LV58</accession>
<proteinExistence type="predicted"/>
<sequence>MGVVSQDRCDRYANCGAYASCDPSSVGECECLRGFEPKVASDWKLRIWSGGCMRKRSLDCDGKGDGFLGLEYVKVPDTLRSWAEPGLSLEACEEECLKKCSCSAYASADISEGGLGCLMWDGDLVDLRVYSDGGQEIYARVAALELDGSAIGHSGGLQGKKKLLVTILTIILGSLLFVLFGYCWWRKAKGFDMNGRRDVELNANDIEENDKNSELSLFNISVIAAATNNFSESNMLGKGGFGPVYKV</sequence>
<protein>
    <submittedName>
        <fullName evidence="1">Uncharacterized protein</fullName>
    </submittedName>
</protein>
<keyword evidence="2" id="KW-1185">Reference proteome</keyword>
<dbReference type="Proteomes" id="UP001234297">
    <property type="component" value="Chromosome 3"/>
</dbReference>
<comment type="caution">
    <text evidence="1">The sequence shown here is derived from an EMBL/GenBank/DDBJ whole genome shotgun (WGS) entry which is preliminary data.</text>
</comment>
<name>A0ACC2LV58_PERAE</name>
<dbReference type="EMBL" id="CM056811">
    <property type="protein sequence ID" value="KAJ8637282.1"/>
    <property type="molecule type" value="Genomic_DNA"/>
</dbReference>